<evidence type="ECO:0000256" key="3">
    <source>
        <dbReference type="ARBA" id="ARBA00022801"/>
    </source>
</evidence>
<evidence type="ECO:0000256" key="1">
    <source>
        <dbReference type="ARBA" id="ARBA00001709"/>
    </source>
</evidence>
<sequence length="381" mass="41462">MSQVDDYAAPVLVDEIATASGHVIGRLTLNKPKALNALDLEMAKVMLEALKTWQDKADVVAVFVDSTLEKAFCAGGDVVSMYNAMRAEPSVIPDFLQTFFAVEYELDYLIRTYTKPVVVWGAGIVMGGGMGLLCGASHRIVSPTSRLAMPEISIGLYPDVGGSYFLPRLPKKAGLFLGLTGASVNATDALALGFADYLCADKGKDALLTALVQQNWQPSQALDQQATAVISSQAPDSDVLPEANVKRLEQDIENMCGASSVSAIVENILTFDSSGDKWLSRAQQTLKAGSPITAHLVYQQYLRGINMSLEACFRMELIMSCRCGEIGEFQEGVRALLIDKDQKPHWQFESVKNVPKAVVERFFTSPWDEDAHPLARLGEQC</sequence>
<comment type="catalytic activity">
    <reaction evidence="1">
        <text>3-hydroxy-2-methylpropanoyl-CoA + H2O = 3-hydroxy-2-methylpropanoate + CoA + H(+)</text>
        <dbReference type="Rhea" id="RHEA:20888"/>
        <dbReference type="ChEBI" id="CHEBI:11805"/>
        <dbReference type="ChEBI" id="CHEBI:15377"/>
        <dbReference type="ChEBI" id="CHEBI:15378"/>
        <dbReference type="ChEBI" id="CHEBI:57287"/>
        <dbReference type="ChEBI" id="CHEBI:57340"/>
        <dbReference type="EC" id="3.1.2.4"/>
    </reaction>
</comment>
<evidence type="ECO:0000313" key="5">
    <source>
        <dbReference type="EMBL" id="QJR82556.1"/>
    </source>
</evidence>
<protein>
    <recommendedName>
        <fullName evidence="2">3-hydroxyisobutyryl-CoA hydrolase</fullName>
        <ecNumber evidence="2">3.1.2.4</ecNumber>
    </recommendedName>
</protein>
<reference evidence="5 6" key="2">
    <citation type="submission" date="2020-04" db="EMBL/GenBank/DDBJ databases">
        <title>Complete genome sequence of Alteromonas pelagimontana 5.12T.</title>
        <authorList>
            <person name="Sinha R.K."/>
            <person name="Krishnan K.P."/>
            <person name="Kurian J.P."/>
        </authorList>
    </citation>
    <scope>NUCLEOTIDE SEQUENCE [LARGE SCALE GENOMIC DNA]</scope>
    <source>
        <strain evidence="5 6">5.12</strain>
    </source>
</reference>
<organism evidence="5 6">
    <name type="scientific">Alteromonas pelagimontana</name>
    <dbReference type="NCBI Taxonomy" id="1858656"/>
    <lineage>
        <taxon>Bacteria</taxon>
        <taxon>Pseudomonadati</taxon>
        <taxon>Pseudomonadota</taxon>
        <taxon>Gammaproteobacteria</taxon>
        <taxon>Alteromonadales</taxon>
        <taxon>Alteromonadaceae</taxon>
        <taxon>Alteromonas/Salinimonas group</taxon>
        <taxon>Alteromonas</taxon>
    </lineage>
</organism>
<dbReference type="CDD" id="cd06558">
    <property type="entry name" value="crotonase-like"/>
    <property type="match status" value="1"/>
</dbReference>
<dbReference type="InterPro" id="IPR032259">
    <property type="entry name" value="HIBYL-CoA-H"/>
</dbReference>
<dbReference type="AlphaFoldDB" id="A0A6M4MKF4"/>
<name>A0A6M4MKF4_9ALTE</name>
<dbReference type="SUPFAM" id="SSF52096">
    <property type="entry name" value="ClpP/crotonase"/>
    <property type="match status" value="1"/>
</dbReference>
<keyword evidence="5" id="KW-0413">Isomerase</keyword>
<accession>A0A6M4MKF4</accession>
<dbReference type="EC" id="3.1.2.4" evidence="2"/>
<dbReference type="Proteomes" id="UP000219285">
    <property type="component" value="Chromosome"/>
</dbReference>
<evidence type="ECO:0000259" key="4">
    <source>
        <dbReference type="Pfam" id="PF16113"/>
    </source>
</evidence>
<dbReference type="GO" id="GO:0006574">
    <property type="term" value="P:L-valine catabolic process"/>
    <property type="evidence" value="ECO:0007669"/>
    <property type="project" value="TreeGrafter"/>
</dbReference>
<dbReference type="OrthoDB" id="9790967at2"/>
<dbReference type="PANTHER" id="PTHR43176">
    <property type="entry name" value="3-HYDROXYISOBUTYRYL-COA HYDROLASE-RELATED"/>
    <property type="match status" value="1"/>
</dbReference>
<dbReference type="GO" id="GO:0016853">
    <property type="term" value="F:isomerase activity"/>
    <property type="evidence" value="ECO:0007669"/>
    <property type="project" value="UniProtKB-KW"/>
</dbReference>
<keyword evidence="6" id="KW-1185">Reference proteome</keyword>
<reference evidence="6" key="1">
    <citation type="submission" date="2014-12" db="EMBL/GenBank/DDBJ databases">
        <title>Complete genome sequence of a multi-drug resistant Klebsiella pneumoniae.</title>
        <authorList>
            <person name="Hua X."/>
            <person name="Chen Q."/>
            <person name="Li X."/>
            <person name="Feng Y."/>
            <person name="Ruan Z."/>
            <person name="Yu Y."/>
        </authorList>
    </citation>
    <scope>NUCLEOTIDE SEQUENCE [LARGE SCALE GENOMIC DNA]</scope>
    <source>
        <strain evidence="6">5.12</strain>
    </source>
</reference>
<dbReference type="InterPro" id="IPR029045">
    <property type="entry name" value="ClpP/crotonase-like_dom_sf"/>
</dbReference>
<dbReference type="Gene3D" id="3.90.226.10">
    <property type="entry name" value="2-enoyl-CoA Hydratase, Chain A, domain 1"/>
    <property type="match status" value="1"/>
</dbReference>
<evidence type="ECO:0000256" key="2">
    <source>
        <dbReference type="ARBA" id="ARBA00011915"/>
    </source>
</evidence>
<dbReference type="KEGG" id="apel:CA267_018250"/>
<gene>
    <name evidence="5" type="ORF">CA267_018250</name>
</gene>
<dbReference type="EMBL" id="CP052766">
    <property type="protein sequence ID" value="QJR82556.1"/>
    <property type="molecule type" value="Genomic_DNA"/>
</dbReference>
<evidence type="ECO:0000313" key="6">
    <source>
        <dbReference type="Proteomes" id="UP000219285"/>
    </source>
</evidence>
<dbReference type="PANTHER" id="PTHR43176:SF3">
    <property type="entry name" value="3-HYDROXYISOBUTYRYL-COA HYDROLASE, MITOCHONDRIAL"/>
    <property type="match status" value="1"/>
</dbReference>
<dbReference type="GO" id="GO:0003860">
    <property type="term" value="F:3-hydroxyisobutyryl-CoA hydrolase activity"/>
    <property type="evidence" value="ECO:0007669"/>
    <property type="project" value="UniProtKB-EC"/>
</dbReference>
<keyword evidence="3" id="KW-0378">Hydrolase</keyword>
<proteinExistence type="predicted"/>
<dbReference type="Pfam" id="PF16113">
    <property type="entry name" value="ECH_2"/>
    <property type="match status" value="1"/>
</dbReference>
<dbReference type="RefSeq" id="WP_075609461.1">
    <property type="nucleotide sequence ID" value="NZ_CP052766.1"/>
</dbReference>
<dbReference type="InterPro" id="IPR045004">
    <property type="entry name" value="ECH_dom"/>
</dbReference>
<feature type="domain" description="Enoyl-CoA hydratase/isomerase" evidence="4">
    <location>
        <begin position="24"/>
        <end position="363"/>
    </location>
</feature>
<dbReference type="GO" id="GO:0005829">
    <property type="term" value="C:cytosol"/>
    <property type="evidence" value="ECO:0007669"/>
    <property type="project" value="TreeGrafter"/>
</dbReference>
<dbReference type="NCBIfam" id="NF004127">
    <property type="entry name" value="PRK05617.1"/>
    <property type="match status" value="1"/>
</dbReference>